<evidence type="ECO:0000313" key="4">
    <source>
        <dbReference type="Proteomes" id="UP000217349"/>
    </source>
</evidence>
<feature type="domain" description="ABC-type transport auxiliary lipoprotein component" evidence="1">
    <location>
        <begin position="29"/>
        <end position="186"/>
    </location>
</feature>
<dbReference type="RefSeq" id="WP_096045515.1">
    <property type="nucleotide sequence ID" value="NZ_CP023275.1"/>
</dbReference>
<evidence type="ECO:0000313" key="3">
    <source>
        <dbReference type="EMBL" id="QIR76126.1"/>
    </source>
</evidence>
<dbReference type="Proteomes" id="UP000217349">
    <property type="component" value="Chromosome"/>
</dbReference>
<sequence>MKNVLLTLTTLVLLSGCSIKETSQRPYNYSLEPMMKLERFSVANQDVLKVAYIDAPSGLNSRAIVYKKEGAMLPYKYGVWSETPPLKLQYLITEALQDQHHFGSVISGTSMASNNLVLEPVIQNFEEVFREDGTSYVHVSIRFRLVEIKTGEVLGSTKLSSKRDVTNTHGAEGAVEAFNTATEDVIKSLSIWINELRK</sequence>
<organism evidence="2 4">
    <name type="scientific">Sulfurospirillum diekertiae</name>
    <dbReference type="NCBI Taxonomy" id="1854492"/>
    <lineage>
        <taxon>Bacteria</taxon>
        <taxon>Pseudomonadati</taxon>
        <taxon>Campylobacterota</taxon>
        <taxon>Epsilonproteobacteria</taxon>
        <taxon>Campylobacterales</taxon>
        <taxon>Sulfurospirillaceae</taxon>
        <taxon>Sulfurospirillum</taxon>
    </lineage>
</organism>
<reference evidence="2" key="4">
    <citation type="journal article" date="2020" name="MicrobiologyOpen">
        <title>Tetrachloroethene respiration in Sulfurospirillum species is regulated by a two-component system as unraveled by comparative genomics, transcriptomics, and regulator binding studies.</title>
        <authorList>
            <person name="Esken J."/>
            <person name="Goris T."/>
            <person name="Gadkari J."/>
            <person name="Bischler T."/>
            <person name="Forstner K.U."/>
            <person name="Sharma C.M."/>
            <person name="Diekert G."/>
            <person name="Schubert T."/>
        </authorList>
    </citation>
    <scope>NUCLEOTIDE SEQUENCE</scope>
    <source>
        <strain evidence="2">JPD-1</strain>
    </source>
</reference>
<reference evidence="3" key="5">
    <citation type="submission" date="2020-08" db="EMBL/GenBank/DDBJ databases">
        <authorList>
            <person name="Yang Y."/>
            <person name="Huo L."/>
            <person name="Yan J."/>
        </authorList>
    </citation>
    <scope>NUCLEOTIDE SEQUENCE</scope>
    <source>
        <strain evidence="3">ACSDCE</strain>
    </source>
</reference>
<dbReference type="EMBL" id="CP023275">
    <property type="protein sequence ID" value="ATB68264.1"/>
    <property type="molecule type" value="Genomic_DNA"/>
</dbReference>
<dbReference type="Pfam" id="PF03886">
    <property type="entry name" value="ABC_trans_aux"/>
    <property type="match status" value="1"/>
</dbReference>
<reference evidence="4" key="2">
    <citation type="submission" date="2017-09" db="EMBL/GenBank/DDBJ databases">
        <title>The complete genome of Sulfurospirillum sp. JPD-1.</title>
        <authorList>
            <person name="Goris T."/>
        </authorList>
    </citation>
    <scope>NUCLEOTIDE SEQUENCE [LARGE SCALE GENOMIC DNA]</scope>
    <source>
        <strain evidence="4">JPD-1</strain>
    </source>
</reference>
<reference evidence="3 5" key="1">
    <citation type="journal article" date="2017" name="Environ. Sci. Technol.">
        <title>Organohalide Respiration with Chlorinated Ethenes under Low pH Conditions.</title>
        <authorList>
            <person name="Yang Y."/>
            <person name="Capiro N.L."/>
            <person name="Marcet T.F."/>
            <person name="Yan J."/>
            <person name="Pennell K.D."/>
            <person name="Loffler F.E."/>
        </authorList>
    </citation>
    <scope>NUCLEOTIDE SEQUENCE [LARGE SCALE GENOMIC DNA]</scope>
    <source>
        <strain evidence="3 5">ACSDCE</strain>
    </source>
</reference>
<accession>A0A290HNP8</accession>
<keyword evidence="2" id="KW-0449">Lipoprotein</keyword>
<evidence type="ECO:0000259" key="1">
    <source>
        <dbReference type="Pfam" id="PF03886"/>
    </source>
</evidence>
<dbReference type="AlphaFoldDB" id="A0A290HNP8"/>
<protein>
    <submittedName>
        <fullName evidence="2">Lipoprotein</fullName>
    </submittedName>
    <submittedName>
        <fullName evidence="3">Membrane integrity-associated transporter subunit PqiC</fullName>
    </submittedName>
</protein>
<dbReference type="PROSITE" id="PS51257">
    <property type="entry name" value="PROKAR_LIPOPROTEIN"/>
    <property type="match status" value="1"/>
</dbReference>
<evidence type="ECO:0000313" key="2">
    <source>
        <dbReference type="EMBL" id="ATB68264.1"/>
    </source>
</evidence>
<dbReference type="SUPFAM" id="SSF159594">
    <property type="entry name" value="XCC0632-like"/>
    <property type="match status" value="1"/>
</dbReference>
<dbReference type="KEGG" id="sulj:SJPD1_0135"/>
<dbReference type="InterPro" id="IPR005586">
    <property type="entry name" value="ABC_trans_aux"/>
</dbReference>
<name>A0A290HNP8_9BACT</name>
<dbReference type="OrthoDB" id="5339171at2"/>
<proteinExistence type="predicted"/>
<reference evidence="2" key="3">
    <citation type="submission" date="2017-09" db="EMBL/GenBank/DDBJ databases">
        <authorList>
            <person name="Goris T."/>
        </authorList>
    </citation>
    <scope>NUCLEOTIDE SEQUENCE</scope>
    <source>
        <strain evidence="2">JPD-1</strain>
    </source>
</reference>
<dbReference type="Proteomes" id="UP000502831">
    <property type="component" value="Chromosome"/>
</dbReference>
<dbReference type="Gene3D" id="3.40.50.10610">
    <property type="entry name" value="ABC-type transport auxiliary lipoprotein component"/>
    <property type="match status" value="1"/>
</dbReference>
<evidence type="ECO:0000313" key="5">
    <source>
        <dbReference type="Proteomes" id="UP000502831"/>
    </source>
</evidence>
<accession>A0A6G9VRH2</accession>
<gene>
    <name evidence="3" type="ORF">FA584_07885</name>
    <name evidence="2" type="ORF">SJPD1_0135</name>
</gene>
<dbReference type="EMBL" id="CP039734">
    <property type="protein sequence ID" value="QIR76126.1"/>
    <property type="molecule type" value="Genomic_DNA"/>
</dbReference>